<accession>A0A1M2VGB9</accession>
<gene>
    <name evidence="2" type="ORF">TRAPUB_2536</name>
</gene>
<dbReference type="AlphaFoldDB" id="A0A1M2VGB9"/>
<evidence type="ECO:0000256" key="1">
    <source>
        <dbReference type="SAM" id="MobiDB-lite"/>
    </source>
</evidence>
<keyword evidence="3" id="KW-1185">Reference proteome</keyword>
<dbReference type="Proteomes" id="UP000184267">
    <property type="component" value="Unassembled WGS sequence"/>
</dbReference>
<organism evidence="2 3">
    <name type="scientific">Trametes pubescens</name>
    <name type="common">White-rot fungus</name>
    <dbReference type="NCBI Taxonomy" id="154538"/>
    <lineage>
        <taxon>Eukaryota</taxon>
        <taxon>Fungi</taxon>
        <taxon>Dikarya</taxon>
        <taxon>Basidiomycota</taxon>
        <taxon>Agaricomycotina</taxon>
        <taxon>Agaricomycetes</taxon>
        <taxon>Polyporales</taxon>
        <taxon>Polyporaceae</taxon>
        <taxon>Trametes</taxon>
    </lineage>
</organism>
<sequence>MSGHGDVNGKASNARHVVTAGGSIINSDRRRPSRSSTSSTRSGDAEAYVRAACTLEHRALLAWTQTGPEHRAEQPQDVNAQHAPSKHPRARKAIDAPTGYVDTDAPRALSATFSTAPGTRWLAARRGRGTRAAHWANPQLIALAQRPP</sequence>
<feature type="region of interest" description="Disordered" evidence="1">
    <location>
        <begin position="1"/>
        <end position="46"/>
    </location>
</feature>
<protein>
    <submittedName>
        <fullName evidence="2">Uncharacterized protein</fullName>
    </submittedName>
</protein>
<reference evidence="2 3" key="1">
    <citation type="submission" date="2016-10" db="EMBL/GenBank/DDBJ databases">
        <title>Genome sequence of the basidiomycete white-rot fungus Trametes pubescens.</title>
        <authorList>
            <person name="Makela M.R."/>
            <person name="Granchi Z."/>
            <person name="Peng M."/>
            <person name="De Vries R.P."/>
            <person name="Grigoriev I."/>
            <person name="Riley R."/>
            <person name="Hilden K."/>
        </authorList>
    </citation>
    <scope>NUCLEOTIDE SEQUENCE [LARGE SCALE GENOMIC DNA]</scope>
    <source>
        <strain evidence="2 3">FBCC735</strain>
    </source>
</reference>
<name>A0A1M2VGB9_TRAPU</name>
<evidence type="ECO:0000313" key="2">
    <source>
        <dbReference type="EMBL" id="OJT06609.1"/>
    </source>
</evidence>
<dbReference type="EMBL" id="MNAD01001290">
    <property type="protein sequence ID" value="OJT06609.1"/>
    <property type="molecule type" value="Genomic_DNA"/>
</dbReference>
<evidence type="ECO:0000313" key="3">
    <source>
        <dbReference type="Proteomes" id="UP000184267"/>
    </source>
</evidence>
<comment type="caution">
    <text evidence="2">The sequence shown here is derived from an EMBL/GenBank/DDBJ whole genome shotgun (WGS) entry which is preliminary data.</text>
</comment>
<proteinExistence type="predicted"/>
<feature type="region of interest" description="Disordered" evidence="1">
    <location>
        <begin position="64"/>
        <end position="103"/>
    </location>
</feature>